<dbReference type="InterPro" id="IPR036179">
    <property type="entry name" value="Ig-like_dom_sf"/>
</dbReference>
<dbReference type="Gene3D" id="2.60.40.10">
    <property type="entry name" value="Immunoglobulins"/>
    <property type="match status" value="2"/>
</dbReference>
<dbReference type="SUPFAM" id="SSF48726">
    <property type="entry name" value="Immunoglobulin"/>
    <property type="match status" value="2"/>
</dbReference>
<feature type="signal peptide" evidence="6">
    <location>
        <begin position="1"/>
        <end position="21"/>
    </location>
</feature>
<evidence type="ECO:0000259" key="7">
    <source>
        <dbReference type="PROSITE" id="PS50835"/>
    </source>
</evidence>
<evidence type="ECO:0000256" key="2">
    <source>
        <dbReference type="ARBA" id="ARBA00022729"/>
    </source>
</evidence>
<dbReference type="InterPro" id="IPR007110">
    <property type="entry name" value="Ig-like_dom"/>
</dbReference>
<evidence type="ECO:0000256" key="3">
    <source>
        <dbReference type="ARBA" id="ARBA00023136"/>
    </source>
</evidence>
<dbReference type="Pfam" id="PF07686">
    <property type="entry name" value="V-set"/>
    <property type="match status" value="1"/>
</dbReference>
<dbReference type="InterPro" id="IPR003599">
    <property type="entry name" value="Ig_sub"/>
</dbReference>
<feature type="transmembrane region" description="Helical" evidence="5">
    <location>
        <begin position="224"/>
        <end position="244"/>
    </location>
</feature>
<evidence type="ECO:0000256" key="4">
    <source>
        <dbReference type="ARBA" id="ARBA00023180"/>
    </source>
</evidence>
<keyword evidence="3 5" id="KW-0472">Membrane</keyword>
<accession>A0A811YTZ3</accession>
<organism evidence="8 9">
    <name type="scientific">Nyctereutes procyonoides</name>
    <name type="common">Raccoon dog</name>
    <name type="synonym">Canis procyonoides</name>
    <dbReference type="NCBI Taxonomy" id="34880"/>
    <lineage>
        <taxon>Eukaryota</taxon>
        <taxon>Metazoa</taxon>
        <taxon>Chordata</taxon>
        <taxon>Craniata</taxon>
        <taxon>Vertebrata</taxon>
        <taxon>Euteleostomi</taxon>
        <taxon>Mammalia</taxon>
        <taxon>Eutheria</taxon>
        <taxon>Laurasiatheria</taxon>
        <taxon>Carnivora</taxon>
        <taxon>Caniformia</taxon>
        <taxon>Canidae</taxon>
        <taxon>Nyctereutes</taxon>
    </lineage>
</organism>
<dbReference type="GO" id="GO:0072540">
    <property type="term" value="P:T-helper 17 cell lineage commitment"/>
    <property type="evidence" value="ECO:0007669"/>
    <property type="project" value="TreeGrafter"/>
</dbReference>
<dbReference type="PANTHER" id="PTHR12080:SF16">
    <property type="entry name" value="SLAM FAMILY MEMBER 6"/>
    <property type="match status" value="1"/>
</dbReference>
<dbReference type="InterPro" id="IPR013783">
    <property type="entry name" value="Ig-like_fold"/>
</dbReference>
<dbReference type="InterPro" id="IPR015631">
    <property type="entry name" value="CD2/SLAM_rcpt"/>
</dbReference>
<keyword evidence="9" id="KW-1185">Reference proteome</keyword>
<dbReference type="PROSITE" id="PS50835">
    <property type="entry name" value="IG_LIKE"/>
    <property type="match status" value="1"/>
</dbReference>
<name>A0A811YTZ3_NYCPR</name>
<dbReference type="PANTHER" id="PTHR12080">
    <property type="entry name" value="SIGNALING LYMPHOCYTIC ACTIVATION MOLECULE"/>
    <property type="match status" value="1"/>
</dbReference>
<dbReference type="SMART" id="SM00409">
    <property type="entry name" value="IG"/>
    <property type="match status" value="1"/>
</dbReference>
<keyword evidence="4" id="KW-0325">Glycoprotein</keyword>
<dbReference type="AlphaFoldDB" id="A0A811YTZ3"/>
<feature type="domain" description="Ig-like" evidence="7">
    <location>
        <begin position="111"/>
        <end position="207"/>
    </location>
</feature>
<dbReference type="InterPro" id="IPR013106">
    <property type="entry name" value="Ig_V-set"/>
</dbReference>
<dbReference type="GO" id="GO:0009897">
    <property type="term" value="C:external side of plasma membrane"/>
    <property type="evidence" value="ECO:0007669"/>
    <property type="project" value="TreeGrafter"/>
</dbReference>
<evidence type="ECO:0000313" key="9">
    <source>
        <dbReference type="Proteomes" id="UP000645828"/>
    </source>
</evidence>
<protein>
    <submittedName>
        <fullName evidence="8">(raccoon dog) hypothetical protein</fullName>
    </submittedName>
</protein>
<dbReference type="Proteomes" id="UP000645828">
    <property type="component" value="Unassembled WGS sequence"/>
</dbReference>
<evidence type="ECO:0000313" key="8">
    <source>
        <dbReference type="EMBL" id="CAD7679893.1"/>
    </source>
</evidence>
<sequence length="424" mass="47818">MLWVLPPLLLLLLLQPGNTASQDSSNPQTMNGILGESVTLSPKLPVGEDIQSITWIHSGRSLIITIPKDEQVLVTDPKWKHRLQSLENYSLRLSNLTMEDAGLYCAQITIPTASELSCYTLKIFRRLSVLNITVHPGLSKTGTCEVHLACSVENSHDALLKWHGAGNTSIYEANLTISWDPRNPSEQKYTCVAENIVSSTSSSVSIQSLCEGFLNQKNQHLDTIWIIVVAILMFTVILVGLFVWRKKGCLCRTGKVREDCLWRQPLGCGHTPANFPREVGPTGKCATKPQGLAALLLQAPPPPHPLERYLWAWDRVWEPVSLHSQMSISRILFFRHLSFLYSANPECCQKVPSCRQRSQESRTLTVPSYVNSSDRKELRLCLLLSREHRVCLCHSSKQANEYPNTWTKWWSLHHLLHSSSVQRV</sequence>
<comment type="caution">
    <text evidence="8">The sequence shown here is derived from an EMBL/GenBank/DDBJ whole genome shotgun (WGS) entry which is preliminary data.</text>
</comment>
<evidence type="ECO:0000256" key="5">
    <source>
        <dbReference type="SAM" id="Phobius"/>
    </source>
</evidence>
<dbReference type="GO" id="GO:0032729">
    <property type="term" value="P:positive regulation of type II interferon production"/>
    <property type="evidence" value="ECO:0007669"/>
    <property type="project" value="TreeGrafter"/>
</dbReference>
<keyword evidence="5" id="KW-1133">Transmembrane helix</keyword>
<evidence type="ECO:0000256" key="1">
    <source>
        <dbReference type="ARBA" id="ARBA00004370"/>
    </source>
</evidence>
<gene>
    <name evidence="8" type="ORF">NYPRO_LOCUS12692</name>
</gene>
<comment type="subcellular location">
    <subcellularLocation>
        <location evidence="1">Membrane</location>
    </subcellularLocation>
</comment>
<proteinExistence type="predicted"/>
<keyword evidence="2 6" id="KW-0732">Signal</keyword>
<dbReference type="EMBL" id="CAJHUB010000746">
    <property type="protein sequence ID" value="CAD7679893.1"/>
    <property type="molecule type" value="Genomic_DNA"/>
</dbReference>
<feature type="chain" id="PRO_5032659648" evidence="6">
    <location>
        <begin position="22"/>
        <end position="424"/>
    </location>
</feature>
<keyword evidence="5" id="KW-0812">Transmembrane</keyword>
<evidence type="ECO:0000256" key="6">
    <source>
        <dbReference type="SAM" id="SignalP"/>
    </source>
</evidence>
<reference evidence="8" key="1">
    <citation type="submission" date="2020-12" db="EMBL/GenBank/DDBJ databases">
        <authorList>
            <consortium name="Molecular Ecology Group"/>
        </authorList>
    </citation>
    <scope>NUCLEOTIDE SEQUENCE</scope>
    <source>
        <strain evidence="8">TBG_1078</strain>
    </source>
</reference>